<keyword evidence="2" id="KW-0812">Transmembrane</keyword>
<reference evidence="4 5" key="1">
    <citation type="submission" date="2014-04" db="EMBL/GenBank/DDBJ databases">
        <title>Evolutionary Origins and Diversification of the Mycorrhizal Mutualists.</title>
        <authorList>
            <consortium name="DOE Joint Genome Institute"/>
            <consortium name="Mycorrhizal Genomics Consortium"/>
            <person name="Kohler A."/>
            <person name="Kuo A."/>
            <person name="Nagy L.G."/>
            <person name="Floudas D."/>
            <person name="Copeland A."/>
            <person name="Barry K.W."/>
            <person name="Cichocki N."/>
            <person name="Veneault-Fourrey C."/>
            <person name="LaButti K."/>
            <person name="Lindquist E.A."/>
            <person name="Lipzen A."/>
            <person name="Lundell T."/>
            <person name="Morin E."/>
            <person name="Murat C."/>
            <person name="Riley R."/>
            <person name="Ohm R."/>
            <person name="Sun H."/>
            <person name="Tunlid A."/>
            <person name="Henrissat B."/>
            <person name="Grigoriev I.V."/>
            <person name="Hibbett D.S."/>
            <person name="Martin F."/>
        </authorList>
    </citation>
    <scope>NUCLEOTIDE SEQUENCE [LARGE SCALE GENOMIC DNA]</scope>
    <source>
        <strain evidence="4 5">FD-317 M1</strain>
    </source>
</reference>
<keyword evidence="2" id="KW-1133">Transmembrane helix</keyword>
<keyword evidence="5" id="KW-1185">Reference proteome</keyword>
<evidence type="ECO:0000256" key="1">
    <source>
        <dbReference type="SAM" id="MobiDB-lite"/>
    </source>
</evidence>
<sequence length="622" mass="69936">MLILLLLSLVRDAVGLPTFQCAESSSLTLPTRSTSGIVWSCISTIFICTWVAVHPNVPAIHASDRELFWRRVKILAVALIAPEFIIIWAANQLRSAWYALRKLHEFDACRHWTMTHGMFLVMGGFMLADPTGKHIQVLHRRHLERLLRTGDVSLPHILESEIMDRSKGDALAKTLVLIQTTWFITQVVSRVVLHLPITELELTTVAFALLNFFTYALWWKKPLDVRYPVTVALRPDSFEAILLDDSPSTLHFASPSPFHATSDSVLEAEGGVKASRLSELEGSKERSLVQDVRDSNTGPASTPSLTQNSRLGSDIMNGVHSDYSSVCSVEDSHQELSDRDPQAFPASRTSHSSNRRSKSIVRYSTDYARLEQFLRDIQGDVLSDKNVTEVNPCNKSELEGSPANTAKTWNTIRPPSPSICFPKKFANTMSLAFKSLKNTMRDIQLRAPNLITPSLPTCRPFTLSMWTTFVDLSRGFISPANLLSWENEKYIHSVPIFHAGIRDSFAFSRLYDFGPMILEMLIGTLFGSIHCAAWAFEFPSKLERNLWRTMSLCITIAPMAIIVVASMAWTSHFVHLAKVNRLVLPVYILARLTLLVMAFVLLRDLPEGAFEEVQWTTFIPHV</sequence>
<organism evidence="4 5">
    <name type="scientific">Collybiopsis luxurians FD-317 M1</name>
    <dbReference type="NCBI Taxonomy" id="944289"/>
    <lineage>
        <taxon>Eukaryota</taxon>
        <taxon>Fungi</taxon>
        <taxon>Dikarya</taxon>
        <taxon>Basidiomycota</taxon>
        <taxon>Agaricomycotina</taxon>
        <taxon>Agaricomycetes</taxon>
        <taxon>Agaricomycetidae</taxon>
        <taxon>Agaricales</taxon>
        <taxon>Marasmiineae</taxon>
        <taxon>Omphalotaceae</taxon>
        <taxon>Collybiopsis</taxon>
        <taxon>Collybiopsis luxurians</taxon>
    </lineage>
</organism>
<dbReference type="PANTHER" id="PTHR35043:SF7">
    <property type="entry name" value="TRANSCRIPTION FACTOR DOMAIN-CONTAINING PROTEIN"/>
    <property type="match status" value="1"/>
</dbReference>
<protein>
    <submittedName>
        <fullName evidence="4">Uncharacterized protein</fullName>
    </submittedName>
</protein>
<evidence type="ECO:0000313" key="4">
    <source>
        <dbReference type="EMBL" id="KIK64239.1"/>
    </source>
</evidence>
<dbReference type="AlphaFoldDB" id="A0A0D0CMA9"/>
<dbReference type="PANTHER" id="PTHR35043">
    <property type="entry name" value="TRANSCRIPTION FACTOR DOMAIN-CONTAINING PROTEIN"/>
    <property type="match status" value="1"/>
</dbReference>
<feature type="compositionally biased region" description="Basic and acidic residues" evidence="1">
    <location>
        <begin position="281"/>
        <end position="294"/>
    </location>
</feature>
<feature type="chain" id="PRO_5012339241" evidence="3">
    <location>
        <begin position="16"/>
        <end position="622"/>
    </location>
</feature>
<feature type="transmembrane region" description="Helical" evidence="2">
    <location>
        <begin position="582"/>
        <end position="602"/>
    </location>
</feature>
<evidence type="ECO:0000313" key="5">
    <source>
        <dbReference type="Proteomes" id="UP000053593"/>
    </source>
</evidence>
<dbReference type="HOGENOM" id="CLU_022883_6_1_1"/>
<keyword evidence="2" id="KW-0472">Membrane</keyword>
<feature type="transmembrane region" description="Helical" evidence="2">
    <location>
        <begin position="517"/>
        <end position="536"/>
    </location>
</feature>
<name>A0A0D0CMA9_9AGAR</name>
<dbReference type="OrthoDB" id="9451547at2759"/>
<feature type="compositionally biased region" description="Basic and acidic residues" evidence="1">
    <location>
        <begin position="330"/>
        <end position="341"/>
    </location>
</feature>
<feature type="region of interest" description="Disordered" evidence="1">
    <location>
        <begin position="326"/>
        <end position="358"/>
    </location>
</feature>
<dbReference type="EMBL" id="KN834762">
    <property type="protein sequence ID" value="KIK64239.1"/>
    <property type="molecule type" value="Genomic_DNA"/>
</dbReference>
<feature type="region of interest" description="Disordered" evidence="1">
    <location>
        <begin position="281"/>
        <end position="314"/>
    </location>
</feature>
<dbReference type="Proteomes" id="UP000053593">
    <property type="component" value="Unassembled WGS sequence"/>
</dbReference>
<keyword evidence="3" id="KW-0732">Signal</keyword>
<feature type="transmembrane region" description="Helical" evidence="2">
    <location>
        <begin position="548"/>
        <end position="570"/>
    </location>
</feature>
<evidence type="ECO:0000256" key="2">
    <source>
        <dbReference type="SAM" id="Phobius"/>
    </source>
</evidence>
<proteinExistence type="predicted"/>
<feature type="signal peptide" evidence="3">
    <location>
        <begin position="1"/>
        <end position="15"/>
    </location>
</feature>
<feature type="compositionally biased region" description="Polar residues" evidence="1">
    <location>
        <begin position="295"/>
        <end position="311"/>
    </location>
</feature>
<evidence type="ECO:0000256" key="3">
    <source>
        <dbReference type="SAM" id="SignalP"/>
    </source>
</evidence>
<gene>
    <name evidence="4" type="ORF">GYMLUDRAFT_436794</name>
</gene>
<accession>A0A0D0CMA9</accession>